<proteinExistence type="predicted"/>
<feature type="signal peptide" evidence="2">
    <location>
        <begin position="1"/>
        <end position="16"/>
    </location>
</feature>
<keyword evidence="4" id="KW-1185">Reference proteome</keyword>
<accession>A0A8H8R6Q5</accession>
<evidence type="ECO:0000256" key="2">
    <source>
        <dbReference type="SAM" id="SignalP"/>
    </source>
</evidence>
<comment type="caution">
    <text evidence="3">The sequence shown here is derived from an EMBL/GenBank/DDBJ whole genome shotgun (WGS) entry which is preliminary data.</text>
</comment>
<reference evidence="3 4" key="1">
    <citation type="submission" date="2018-05" db="EMBL/GenBank/DDBJ databases">
        <title>Genome sequencing and assembly of the regulated plant pathogen Lachnellula willkommii and related sister species for the development of diagnostic species identification markers.</title>
        <authorList>
            <person name="Giroux E."/>
            <person name="Bilodeau G."/>
        </authorList>
    </citation>
    <scope>NUCLEOTIDE SEQUENCE [LARGE SCALE GENOMIC DNA]</scope>
    <source>
        <strain evidence="3 4">CBS 185.66</strain>
    </source>
</reference>
<dbReference type="OrthoDB" id="4991875at2759"/>
<dbReference type="AlphaFoldDB" id="A0A8H8R6Q5"/>
<evidence type="ECO:0008006" key="5">
    <source>
        <dbReference type="Google" id="ProtNLM"/>
    </source>
</evidence>
<feature type="chain" id="PRO_5034017278" description="GPI anchored protein" evidence="2">
    <location>
        <begin position="17"/>
        <end position="245"/>
    </location>
</feature>
<evidence type="ECO:0000313" key="3">
    <source>
        <dbReference type="EMBL" id="TVY29475.1"/>
    </source>
</evidence>
<name>A0A8H8R6Q5_9HELO</name>
<dbReference type="EMBL" id="QGMH01000017">
    <property type="protein sequence ID" value="TVY29475.1"/>
    <property type="molecule type" value="Genomic_DNA"/>
</dbReference>
<dbReference type="GeneID" id="41981678"/>
<dbReference type="PANTHER" id="PTHR40640">
    <property type="entry name" value="ANCHORED GLYCOPROTEIN, PUTATIVE (AFU_ORTHOLOGUE AFUA_8G04860)-RELATED"/>
    <property type="match status" value="1"/>
</dbReference>
<evidence type="ECO:0000313" key="4">
    <source>
        <dbReference type="Proteomes" id="UP000431533"/>
    </source>
</evidence>
<feature type="region of interest" description="Disordered" evidence="1">
    <location>
        <begin position="167"/>
        <end position="194"/>
    </location>
</feature>
<dbReference type="Proteomes" id="UP000431533">
    <property type="component" value="Unassembled WGS sequence"/>
</dbReference>
<dbReference type="RefSeq" id="XP_031008262.1">
    <property type="nucleotide sequence ID" value="XM_031146462.1"/>
</dbReference>
<gene>
    <name evidence="3" type="ORF">LHYA1_G001480</name>
</gene>
<organism evidence="3 4">
    <name type="scientific">Lachnellula hyalina</name>
    <dbReference type="NCBI Taxonomy" id="1316788"/>
    <lineage>
        <taxon>Eukaryota</taxon>
        <taxon>Fungi</taxon>
        <taxon>Dikarya</taxon>
        <taxon>Ascomycota</taxon>
        <taxon>Pezizomycotina</taxon>
        <taxon>Leotiomycetes</taxon>
        <taxon>Helotiales</taxon>
        <taxon>Lachnaceae</taxon>
        <taxon>Lachnellula</taxon>
    </lineage>
</organism>
<evidence type="ECO:0000256" key="1">
    <source>
        <dbReference type="SAM" id="MobiDB-lite"/>
    </source>
</evidence>
<dbReference type="PANTHER" id="PTHR40640:SF1">
    <property type="entry name" value="ANCHORED GLYCOPROTEIN, PUTATIVE (AFU_ORTHOLOGUE AFUA_8G04860)-RELATED"/>
    <property type="match status" value="1"/>
</dbReference>
<protein>
    <recommendedName>
        <fullName evidence="5">GPI anchored protein</fullName>
    </recommendedName>
</protein>
<sequence length="245" mass="23623">MYKYTLFLALLSVAAAQSTTSLLLIGFDQQDIVASIVGSDATATTFAIACGDPDSDDCGVPTSFTFTQGPSTIHYDYHDTDDGSDESIGLGCMVTSSDHGVCTGSMVGNFDGTSTSTSYSTSFSTGASDYVQYQAVTITAGAAGSSASTAASTTQGSSDAVSATKSASGSAASQTSGMTTATSPGASGTKTSGASSSAAASASSASASSASASGSAVSTAGMAMVTGSPRWVLGGAAAALALAAM</sequence>
<keyword evidence="2" id="KW-0732">Signal</keyword>